<evidence type="ECO:0000313" key="2">
    <source>
        <dbReference type="Proteomes" id="UP000784294"/>
    </source>
</evidence>
<sequence length="74" mass="8609">MQLDAGCRIRYALQIFFENTNMPQKRDLNTYSHFTLVRDQKCIISPADHITEPAYTKNVIGLNQVRTARCVLEH</sequence>
<name>A0A448X4W0_9PLAT</name>
<comment type="caution">
    <text evidence="1">The sequence shown here is derived from an EMBL/GenBank/DDBJ whole genome shotgun (WGS) entry which is preliminary data.</text>
</comment>
<dbReference type="Proteomes" id="UP000784294">
    <property type="component" value="Unassembled WGS sequence"/>
</dbReference>
<accession>A0A448X4W0</accession>
<protein>
    <submittedName>
        <fullName evidence="1">Uncharacterized protein</fullName>
    </submittedName>
</protein>
<gene>
    <name evidence="1" type="ORF">PXEA_LOCUS21526</name>
</gene>
<organism evidence="1 2">
    <name type="scientific">Protopolystoma xenopodis</name>
    <dbReference type="NCBI Taxonomy" id="117903"/>
    <lineage>
        <taxon>Eukaryota</taxon>
        <taxon>Metazoa</taxon>
        <taxon>Spiralia</taxon>
        <taxon>Lophotrochozoa</taxon>
        <taxon>Platyhelminthes</taxon>
        <taxon>Monogenea</taxon>
        <taxon>Polyopisthocotylea</taxon>
        <taxon>Polystomatidea</taxon>
        <taxon>Polystomatidae</taxon>
        <taxon>Protopolystoma</taxon>
    </lineage>
</organism>
<evidence type="ECO:0000313" key="1">
    <source>
        <dbReference type="EMBL" id="VEL28086.1"/>
    </source>
</evidence>
<reference evidence="1" key="1">
    <citation type="submission" date="2018-11" db="EMBL/GenBank/DDBJ databases">
        <authorList>
            <consortium name="Pathogen Informatics"/>
        </authorList>
    </citation>
    <scope>NUCLEOTIDE SEQUENCE</scope>
</reference>
<proteinExistence type="predicted"/>
<keyword evidence="2" id="KW-1185">Reference proteome</keyword>
<dbReference type="AlphaFoldDB" id="A0A448X4W0"/>
<dbReference type="EMBL" id="CAAALY010092271">
    <property type="protein sequence ID" value="VEL28086.1"/>
    <property type="molecule type" value="Genomic_DNA"/>
</dbReference>